<dbReference type="Gene3D" id="3.90.550.10">
    <property type="entry name" value="Spore Coat Polysaccharide Biosynthesis Protein SpsA, Chain A"/>
    <property type="match status" value="1"/>
</dbReference>
<dbReference type="InterPro" id="IPR002495">
    <property type="entry name" value="Glyco_trans_8"/>
</dbReference>
<accession>A0A8S0S4S8</accession>
<dbReference type="CDD" id="cd02537">
    <property type="entry name" value="GT8_Glycogenin"/>
    <property type="match status" value="1"/>
</dbReference>
<evidence type="ECO:0000313" key="6">
    <source>
        <dbReference type="Proteomes" id="UP000594638"/>
    </source>
</evidence>
<comment type="caution">
    <text evidence="5">The sequence shown here is derived from an EMBL/GenBank/DDBJ whole genome shotgun (WGS) entry which is preliminary data.</text>
</comment>
<dbReference type="Proteomes" id="UP000594638">
    <property type="component" value="Unassembled WGS sequence"/>
</dbReference>
<evidence type="ECO:0000313" key="5">
    <source>
        <dbReference type="EMBL" id="CAA2986353.1"/>
    </source>
</evidence>
<protein>
    <recommendedName>
        <fullName evidence="4">Hexosyltransferase</fullName>
        <ecNumber evidence="4">2.4.1.-</ecNumber>
    </recommendedName>
</protein>
<dbReference type="SUPFAM" id="SSF53448">
    <property type="entry name" value="Nucleotide-diphospho-sugar transferases"/>
    <property type="match status" value="1"/>
</dbReference>
<dbReference type="Gramene" id="OE9A012543T1">
    <property type="protein sequence ID" value="OE9A012543C1"/>
    <property type="gene ID" value="OE9A012543"/>
</dbReference>
<sequence length="497" mass="58653">MTFPRHITKPRWYEFVAKKLNNQRMKIGIVHTNDYYNESTIYEDAETVDIHFKRVAKNIQWSDLFPLWIEESLPRDSQPCPEIPMPRFDEYDDLDLIVARDPCGSGVENRTFEDVIRLQINLVVADLLVRNGLKNLESDPPVYVVFIGSCSPMRELFRCEDLLWHEENFWIYKPDLRRLKQKLLLPMGSCQLAPPIAKPGSTDQNNIINQPKEAYVTVIHSSEDYVCGAIALAQSIIQSNSTKDLVLLADNSVSAKSLRGLKAAGWKIKHIERIRSPHAQRTAYNEWNYSKLRIWQLTEYDKIIFIDADLTITRNIDGFFVYPQLSAVWNSRHIFNSGVMLIEPSTCTFETLMEHRFKVNSYNGGDQGFLNEMFIWWHRWPIKLNFLKDFIVIPDLVHEIPEDIYALHYLGLKPWMCYQDYDCNWDFEEYRRYASDSAHESWWKVYKAMPKELRSYCALSRQMESRLRYARRVARNDSFPDEHWKIKVQDPRSHFLS</sequence>
<organism evidence="5 6">
    <name type="scientific">Olea europaea subsp. europaea</name>
    <dbReference type="NCBI Taxonomy" id="158383"/>
    <lineage>
        <taxon>Eukaryota</taxon>
        <taxon>Viridiplantae</taxon>
        <taxon>Streptophyta</taxon>
        <taxon>Embryophyta</taxon>
        <taxon>Tracheophyta</taxon>
        <taxon>Spermatophyta</taxon>
        <taxon>Magnoliopsida</taxon>
        <taxon>eudicotyledons</taxon>
        <taxon>Gunneridae</taxon>
        <taxon>Pentapetalae</taxon>
        <taxon>asterids</taxon>
        <taxon>lamiids</taxon>
        <taxon>Lamiales</taxon>
        <taxon>Oleaceae</taxon>
        <taxon>Oleeae</taxon>
        <taxon>Olea</taxon>
    </lineage>
</organism>
<keyword evidence="3" id="KW-0464">Manganese</keyword>
<reference evidence="5 6" key="1">
    <citation type="submission" date="2019-12" db="EMBL/GenBank/DDBJ databases">
        <authorList>
            <person name="Alioto T."/>
            <person name="Alioto T."/>
            <person name="Gomez Garrido J."/>
        </authorList>
    </citation>
    <scope>NUCLEOTIDE SEQUENCE [LARGE SCALE GENOMIC DNA]</scope>
</reference>
<dbReference type="Pfam" id="PF01501">
    <property type="entry name" value="Glyco_transf_8"/>
    <property type="match status" value="1"/>
</dbReference>
<keyword evidence="2" id="KW-0808">Transferase</keyword>
<evidence type="ECO:0000256" key="3">
    <source>
        <dbReference type="ARBA" id="ARBA00023211"/>
    </source>
</evidence>
<evidence type="ECO:0000256" key="2">
    <source>
        <dbReference type="ARBA" id="ARBA00022679"/>
    </source>
</evidence>
<keyword evidence="1" id="KW-0328">Glycosyltransferase</keyword>
<dbReference type="AlphaFoldDB" id="A0A8S0S4S8"/>
<gene>
    <name evidence="5" type="ORF">OLEA9_A012543</name>
</gene>
<evidence type="ECO:0000256" key="4">
    <source>
        <dbReference type="RuleBase" id="RU362027"/>
    </source>
</evidence>
<dbReference type="PANTHER" id="PTHR11183">
    <property type="entry name" value="GLYCOGENIN SUBFAMILY MEMBER"/>
    <property type="match status" value="1"/>
</dbReference>
<dbReference type="EMBL" id="CACTIH010003856">
    <property type="protein sequence ID" value="CAA2986353.1"/>
    <property type="molecule type" value="Genomic_DNA"/>
</dbReference>
<name>A0A8S0S4S8_OLEEU</name>
<dbReference type="EC" id="2.4.1.-" evidence="4"/>
<dbReference type="GO" id="GO:0016757">
    <property type="term" value="F:glycosyltransferase activity"/>
    <property type="evidence" value="ECO:0007669"/>
    <property type="project" value="UniProtKB-KW"/>
</dbReference>
<proteinExistence type="inferred from homology"/>
<dbReference type="OrthoDB" id="2014201at2759"/>
<dbReference type="InterPro" id="IPR050587">
    <property type="entry name" value="GNT1/Glycosyltrans_8"/>
</dbReference>
<dbReference type="InterPro" id="IPR029044">
    <property type="entry name" value="Nucleotide-diphossugar_trans"/>
</dbReference>
<comment type="similarity">
    <text evidence="4">Belongs to the glycosyltransferase 8 family.</text>
</comment>
<keyword evidence="6" id="KW-1185">Reference proteome</keyword>
<evidence type="ECO:0000256" key="1">
    <source>
        <dbReference type="ARBA" id="ARBA00022676"/>
    </source>
</evidence>